<dbReference type="PANTHER" id="PTHR42981">
    <property type="entry name" value="PYRUVATE DEHYDROGENASE [UBIQUINONE]"/>
    <property type="match status" value="1"/>
</dbReference>
<feature type="domain" description="Glutamate synthase" evidence="6">
    <location>
        <begin position="155"/>
        <end position="436"/>
    </location>
</feature>
<dbReference type="GO" id="GO:0000287">
    <property type="term" value="F:magnesium ion binding"/>
    <property type="evidence" value="ECO:0007669"/>
    <property type="project" value="InterPro"/>
</dbReference>
<dbReference type="AlphaFoldDB" id="A0A4D4N469"/>
<dbReference type="InterPro" id="IPR029061">
    <property type="entry name" value="THDP-binding"/>
</dbReference>
<dbReference type="InterPro" id="IPR029035">
    <property type="entry name" value="DHS-like_NAD/FAD-binding_dom"/>
</dbReference>
<dbReference type="Pfam" id="PF02776">
    <property type="entry name" value="TPP_enzyme_N"/>
    <property type="match status" value="1"/>
</dbReference>
<dbReference type="Gene3D" id="3.40.50.970">
    <property type="match status" value="2"/>
</dbReference>
<proteinExistence type="inferred from homology"/>
<evidence type="ECO:0000259" key="7">
    <source>
        <dbReference type="Pfam" id="PF02775"/>
    </source>
</evidence>
<feature type="compositionally biased region" description="Low complexity" evidence="4">
    <location>
        <begin position="485"/>
        <end position="508"/>
    </location>
</feature>
<dbReference type="InterPro" id="IPR012001">
    <property type="entry name" value="Thiamin_PyroP_enz_TPP-bd_dom"/>
</dbReference>
<comment type="caution">
    <text evidence="9">The sequence shown here is derived from an EMBL/GenBank/DDBJ whole genome shotgun (WGS) entry which is preliminary data.</text>
</comment>
<dbReference type="InterPro" id="IPR011766">
    <property type="entry name" value="TPP_enzyme_TPP-bd"/>
</dbReference>
<sequence length="1119" mass="119113">MTRIGLVVLALAAALAAGAAAGSISPWWWFAAVPLTLLGLLGTWDLLQRRHSVLRNYPVLGHARFLLERIRPELQQYFVERNFDGRPFDRDVRSIVYERAKGTDAEQPYGTEQDVYQPGYEFLIPSMAPRPVPQTPPRVRIGGPDCSRPYDMALLNVSAMSFGSLSSNAILALNGGAAAGGFAHDTGEGGLSEYHLRPGGDLVWEIGTGYFGCRTQDGEFDPKEFADKAAHEHVKCVSLKLSQGAKPGIGGVLPGPKVNSEIARVRDVPEGRTVISPPYHREFSTPRELVLFIARMRELSGGKPTGFKLCPGSRRQFLAVCKAMLEEGTAPDFIIVDGAEGGTGAAPLEFADHVGTPLTEGLLTVHNALVGAGLRDRIRIGASGKIATGTDLVKRLLQGADYGNAARAMMFAVGCIQAQRCHTNTCPTGVTTQDPGVPALSTSVTRRCASSASRRRPWPARCRSWRPWGSPIPRSCVRTCSTGVSTPTPNAPTTSSMSGCGPGSCSPSRPLPGRPTGTPPTPTVSPCDLEDPVARTVARVIVDALSELGVRQVFGVVGDALNPVTDAIRTTEDVEWVGCRHEEAAAFAASAQSQLSGTLGVCMGTVGPGSVHLLNGLYDAAKSRTPVLAIAGQVPLAELGSDYFQEVDNDALFSDVAVFRATITSPDQLPQLLETAVRNALGRKGVAVLTVPGDLGDRELSADRPTRFSLSTPVSRPEESAVRRAAELLDRAERITLLVGRGARAARADVLTLADRLAAPMVLTLKAKEGFEGEANPFQVGQTGLIGNPAAASALQDADTLLLLGTDFPYRDWYPDGRTVIQVDSEAAHIGRRVPVEVGLVGDTGATVRDLLGHLATAPPGTEGARDRSHLEDARKSFGKWRASQARLADPAHDKGLVGRVRSALDNRAHDIRPEALAAVVDRVADENAVFTSDTGMATVWLSRFVEMRGDRRLLGSYNLGSMANAMPQALGAQCLDRGRQVVAFCGDGGLSMLLGDLMTLKTSRLPVKLVVFDNRRLGMVKLEQEQAGLPEFGTVLDNPDFAAVATAMGITGIRVTDPAELEESVRRAFATPGPVLLDVLTNPDEIAVPAKPTVEQGWGFAVAKVKEVVRSHGDSDGH</sequence>
<dbReference type="InterPro" id="IPR047211">
    <property type="entry name" value="POXB-like"/>
</dbReference>
<dbReference type="CDD" id="cd07039">
    <property type="entry name" value="TPP_PYR_POX"/>
    <property type="match status" value="1"/>
</dbReference>
<dbReference type="Pfam" id="PF00205">
    <property type="entry name" value="TPP_enzyme_M"/>
    <property type="match status" value="1"/>
</dbReference>
<dbReference type="InterPro" id="IPR013785">
    <property type="entry name" value="Aldolase_TIM"/>
</dbReference>
<dbReference type="InterPro" id="IPR047212">
    <property type="entry name" value="TPP_POXB-like"/>
</dbReference>
<protein>
    <recommendedName>
        <fullName evidence="11">FMN-binding glutamate synthase family protein</fullName>
    </recommendedName>
</protein>
<evidence type="ECO:0008006" key="11">
    <source>
        <dbReference type="Google" id="ProtNLM"/>
    </source>
</evidence>
<evidence type="ECO:0000313" key="10">
    <source>
        <dbReference type="Proteomes" id="UP000299211"/>
    </source>
</evidence>
<evidence type="ECO:0000313" key="9">
    <source>
        <dbReference type="EMBL" id="GDY79312.1"/>
    </source>
</evidence>
<comment type="similarity">
    <text evidence="2">Belongs to the glutamate synthase family.</text>
</comment>
<feature type="region of interest" description="Disordered" evidence="4">
    <location>
        <begin position="482"/>
        <end position="528"/>
    </location>
</feature>
<evidence type="ECO:0000259" key="6">
    <source>
        <dbReference type="Pfam" id="PF01645"/>
    </source>
</evidence>
<evidence type="ECO:0000259" key="8">
    <source>
        <dbReference type="Pfam" id="PF02776"/>
    </source>
</evidence>
<dbReference type="Proteomes" id="UP000299211">
    <property type="component" value="Unassembled WGS sequence"/>
</dbReference>
<dbReference type="CDD" id="cd02808">
    <property type="entry name" value="GltS_FMN"/>
    <property type="match status" value="1"/>
</dbReference>
<dbReference type="InterPro" id="IPR002932">
    <property type="entry name" value="Glu_synthdom"/>
</dbReference>
<dbReference type="EMBL" id="BJHY01000001">
    <property type="protein sequence ID" value="GDY79312.1"/>
    <property type="molecule type" value="Genomic_DNA"/>
</dbReference>
<dbReference type="InterPro" id="IPR047210">
    <property type="entry name" value="TPP_PYR_POXB-like"/>
</dbReference>
<dbReference type="Pfam" id="PF02775">
    <property type="entry name" value="TPP_enzyme_C"/>
    <property type="match status" value="1"/>
</dbReference>
<dbReference type="GO" id="GO:0015930">
    <property type="term" value="F:glutamate synthase activity"/>
    <property type="evidence" value="ECO:0007669"/>
    <property type="project" value="InterPro"/>
</dbReference>
<dbReference type="Gene3D" id="3.20.20.70">
    <property type="entry name" value="Aldolase class I"/>
    <property type="match status" value="1"/>
</dbReference>
<dbReference type="SUPFAM" id="SSF52518">
    <property type="entry name" value="Thiamin diphosphate-binding fold (THDP-binding)"/>
    <property type="match status" value="2"/>
</dbReference>
<dbReference type="Pfam" id="PF01645">
    <property type="entry name" value="Glu_synthase"/>
    <property type="match status" value="1"/>
</dbReference>
<keyword evidence="3" id="KW-0786">Thiamine pyrophosphate</keyword>
<evidence type="ECO:0000256" key="1">
    <source>
        <dbReference type="ARBA" id="ARBA00007812"/>
    </source>
</evidence>
<accession>A0A4D4N469</accession>
<feature type="domain" description="Thiamine pyrophosphate enzyme central" evidence="5">
    <location>
        <begin position="722"/>
        <end position="851"/>
    </location>
</feature>
<feature type="compositionally biased region" description="Pro residues" evidence="4">
    <location>
        <begin position="509"/>
        <end position="523"/>
    </location>
</feature>
<name>A0A4D4N469_STRAX</name>
<evidence type="ECO:0000256" key="4">
    <source>
        <dbReference type="SAM" id="MobiDB-lite"/>
    </source>
</evidence>
<dbReference type="SUPFAM" id="SSF51395">
    <property type="entry name" value="FMN-linked oxidoreductases"/>
    <property type="match status" value="1"/>
</dbReference>
<dbReference type="GO" id="GO:0006537">
    <property type="term" value="P:glutamate biosynthetic process"/>
    <property type="evidence" value="ECO:0007669"/>
    <property type="project" value="InterPro"/>
</dbReference>
<dbReference type="STRING" id="33903.AQJ43_37400"/>
<evidence type="ECO:0000256" key="3">
    <source>
        <dbReference type="ARBA" id="ARBA00023052"/>
    </source>
</evidence>
<dbReference type="Gene3D" id="3.40.50.1220">
    <property type="entry name" value="TPP-binding domain"/>
    <property type="match status" value="1"/>
</dbReference>
<dbReference type="InterPro" id="IPR012000">
    <property type="entry name" value="Thiamin_PyroP_enz_cen_dom"/>
</dbReference>
<organism evidence="9 10">
    <name type="scientific">Streptomyces avermitilis</name>
    <dbReference type="NCBI Taxonomy" id="33903"/>
    <lineage>
        <taxon>Bacteria</taxon>
        <taxon>Bacillati</taxon>
        <taxon>Actinomycetota</taxon>
        <taxon>Actinomycetes</taxon>
        <taxon>Kitasatosporales</taxon>
        <taxon>Streptomycetaceae</taxon>
        <taxon>Streptomyces</taxon>
    </lineage>
</organism>
<feature type="domain" description="Thiamine pyrophosphate enzyme TPP-binding" evidence="7">
    <location>
        <begin position="934"/>
        <end position="1080"/>
    </location>
</feature>
<dbReference type="SUPFAM" id="SSF52467">
    <property type="entry name" value="DHS-like NAD/FAD-binding domain"/>
    <property type="match status" value="1"/>
</dbReference>
<reference evidence="9 10" key="1">
    <citation type="submission" date="2019-04" db="EMBL/GenBank/DDBJ databases">
        <title>Draft genome sequences of Streptomyces avermitilis ATCC 31267.</title>
        <authorList>
            <person name="Komaki H."/>
            <person name="Tamura T."/>
            <person name="Hosoyama A."/>
        </authorList>
    </citation>
    <scope>NUCLEOTIDE SEQUENCE [LARGE SCALE GENOMIC DNA]</scope>
    <source>
        <strain evidence="9 10">ATCC 31267</strain>
    </source>
</reference>
<dbReference type="PANTHER" id="PTHR42981:SF2">
    <property type="entry name" value="PYRUVATE DEHYDROGENASE [UBIQUINONE]"/>
    <property type="match status" value="1"/>
</dbReference>
<dbReference type="GO" id="GO:0030976">
    <property type="term" value="F:thiamine pyrophosphate binding"/>
    <property type="evidence" value="ECO:0007669"/>
    <property type="project" value="InterPro"/>
</dbReference>
<gene>
    <name evidence="9" type="ORF">SAV31267_087970</name>
</gene>
<evidence type="ECO:0000256" key="2">
    <source>
        <dbReference type="ARBA" id="ARBA00009716"/>
    </source>
</evidence>
<evidence type="ECO:0000259" key="5">
    <source>
        <dbReference type="Pfam" id="PF00205"/>
    </source>
</evidence>
<feature type="domain" description="Thiamine pyrophosphate enzyme N-terminal TPP-binding" evidence="8">
    <location>
        <begin position="536"/>
        <end position="650"/>
    </location>
</feature>
<comment type="similarity">
    <text evidence="1">Belongs to the TPP enzyme family.</text>
</comment>
<dbReference type="CDD" id="cd02014">
    <property type="entry name" value="TPP_POX"/>
    <property type="match status" value="1"/>
</dbReference>